<dbReference type="OrthoDB" id="4578460at2"/>
<evidence type="ECO:0000313" key="1">
    <source>
        <dbReference type="EMBL" id="ALG84838.1"/>
    </source>
</evidence>
<reference evidence="2" key="1">
    <citation type="submission" date="2015-06" db="EMBL/GenBank/DDBJ databases">
        <title>Complete genome sequence and metabolic analysis of phthalate degradation pathway in Gordonia sp. QH-11.</title>
        <authorList>
            <person name="Jin D."/>
            <person name="Kong X."/>
            <person name="Bai Z."/>
        </authorList>
    </citation>
    <scope>NUCLEOTIDE SEQUENCE [LARGE SCALE GENOMIC DNA]</scope>
    <source>
        <strain evidence="2">QH-11</strain>
    </source>
</reference>
<dbReference type="KEGG" id="goq:ACH46_10425"/>
<dbReference type="PATRIC" id="fig|1136941.3.peg.2120"/>
<evidence type="ECO:0000313" key="2">
    <source>
        <dbReference type="Proteomes" id="UP000063789"/>
    </source>
</evidence>
<keyword evidence="2" id="KW-1185">Reference proteome</keyword>
<gene>
    <name evidence="1" type="ORF">ACH46_10425</name>
</gene>
<dbReference type="STRING" id="1136941.ACH46_10425"/>
<reference evidence="1 2" key="2">
    <citation type="journal article" date="2017" name="Int. J. Syst. Evol. Microbiol.">
        <title>Gordonia phthalatica sp. nov., a di-n-butyl phthalate-degrading bacterium isolated from activated sludge.</title>
        <authorList>
            <person name="Jin D."/>
            <person name="Kong X."/>
            <person name="Jia M."/>
            <person name="Yu X."/>
            <person name="Wang X."/>
            <person name="Zhuang X."/>
            <person name="Deng Y."/>
            <person name="Bai Z."/>
        </authorList>
    </citation>
    <scope>NUCLEOTIDE SEQUENCE [LARGE SCALE GENOMIC DNA]</scope>
    <source>
        <strain evidence="1 2">QH-11</strain>
    </source>
</reference>
<sequence length="102" mass="11446">MARVEEIPDGTSDGVWTVVTRTSTYVIDFGEMTLLRAPGVGRSDDVRWEVSELRRDSQDIPLLGVKSCRVGDPAQFWVRAADDPDVRTWRVTTPVVDIERIG</sequence>
<dbReference type="Proteomes" id="UP000063789">
    <property type="component" value="Chromosome"/>
</dbReference>
<name>A0A0N9NGH4_9ACTN</name>
<accession>A0A0N9NGH4</accession>
<dbReference type="RefSeq" id="WP_062392836.1">
    <property type="nucleotide sequence ID" value="NZ_CP011853.1"/>
</dbReference>
<proteinExistence type="predicted"/>
<dbReference type="AlphaFoldDB" id="A0A0N9NGH4"/>
<dbReference type="EMBL" id="CP011853">
    <property type="protein sequence ID" value="ALG84838.1"/>
    <property type="molecule type" value="Genomic_DNA"/>
</dbReference>
<protein>
    <submittedName>
        <fullName evidence="1">Uncharacterized protein</fullName>
    </submittedName>
</protein>
<organism evidence="1 2">
    <name type="scientific">Gordonia phthalatica</name>
    <dbReference type="NCBI Taxonomy" id="1136941"/>
    <lineage>
        <taxon>Bacteria</taxon>
        <taxon>Bacillati</taxon>
        <taxon>Actinomycetota</taxon>
        <taxon>Actinomycetes</taxon>
        <taxon>Mycobacteriales</taxon>
        <taxon>Gordoniaceae</taxon>
        <taxon>Gordonia</taxon>
    </lineage>
</organism>